<keyword evidence="7" id="KW-0732">Signal</keyword>
<dbReference type="GO" id="GO:0005975">
    <property type="term" value="P:carbohydrate metabolic process"/>
    <property type="evidence" value="ECO:0007669"/>
    <property type="project" value="InterPro"/>
</dbReference>
<dbReference type="InterPro" id="IPR050248">
    <property type="entry name" value="Polysacc_deacetylase_ArnD"/>
</dbReference>
<dbReference type="AlphaFoldDB" id="A0A396S0R1"/>
<dbReference type="Proteomes" id="UP000266693">
    <property type="component" value="Unassembled WGS sequence"/>
</dbReference>
<dbReference type="PANTHER" id="PTHR10587">
    <property type="entry name" value="GLYCOSYL TRANSFERASE-RELATED"/>
    <property type="match status" value="1"/>
</dbReference>
<evidence type="ECO:0000256" key="5">
    <source>
        <dbReference type="ARBA" id="ARBA00022801"/>
    </source>
</evidence>
<evidence type="ECO:0000256" key="1">
    <source>
        <dbReference type="ARBA" id="ARBA00003236"/>
    </source>
</evidence>
<name>A0A396S0R1_9SPHN</name>
<comment type="caution">
    <text evidence="9">The sequence shown here is derived from an EMBL/GenBank/DDBJ whole genome shotgun (WGS) entry which is preliminary data.</text>
</comment>
<evidence type="ECO:0000313" key="9">
    <source>
        <dbReference type="EMBL" id="RHW16945.1"/>
    </source>
</evidence>
<comment type="similarity">
    <text evidence="2">Belongs to the polysaccharide deacetylase family.</text>
</comment>
<dbReference type="InterPro" id="IPR002509">
    <property type="entry name" value="NODB_dom"/>
</dbReference>
<keyword evidence="4" id="KW-0479">Metal-binding</keyword>
<dbReference type="Gene3D" id="3.20.20.370">
    <property type="entry name" value="Glycoside hydrolase/deacetylase"/>
    <property type="match status" value="1"/>
</dbReference>
<dbReference type="PROSITE" id="PS51677">
    <property type="entry name" value="NODB"/>
    <property type="match status" value="1"/>
</dbReference>
<dbReference type="GO" id="GO:0016810">
    <property type="term" value="F:hydrolase activity, acting on carbon-nitrogen (but not peptide) bonds"/>
    <property type="evidence" value="ECO:0007669"/>
    <property type="project" value="InterPro"/>
</dbReference>
<sequence>MRGVRAAAFWLAALWAVFALAAPAAAQKRIALSFDDVPRHAGAFLTPDERTERLIAGLKEGGVDQAAFFVTPGNLEKPDGEGGEARIDAYVRAGHVIANHSYSHKWLSRTPAADYIADIDRAAAWLKGRAGYRPWYRFPFLDEGRGDLAKRAEVRAALAQRGLANGYVTVDNYDWHLDALANEAKREGREMDMAALRDLYVETLVGAANFYDRIAREALGRQPAQVLLLHETDLNAMYIADVVAGLRKDGWEIVTIDEAYRDPIAAREPDGWFTNGGRVAALAQDAGGAPKDLIDPRTDEDVLTALFQARVLKDKR</sequence>
<keyword evidence="5" id="KW-0378">Hydrolase</keyword>
<dbReference type="OrthoDB" id="115239at2"/>
<feature type="signal peptide" evidence="7">
    <location>
        <begin position="1"/>
        <end position="21"/>
    </location>
</feature>
<evidence type="ECO:0000256" key="7">
    <source>
        <dbReference type="SAM" id="SignalP"/>
    </source>
</evidence>
<dbReference type="GO" id="GO:0016020">
    <property type="term" value="C:membrane"/>
    <property type="evidence" value="ECO:0007669"/>
    <property type="project" value="TreeGrafter"/>
</dbReference>
<gene>
    <name evidence="9" type="ORF">D1610_12455</name>
</gene>
<dbReference type="SUPFAM" id="SSF88713">
    <property type="entry name" value="Glycoside hydrolase/deacetylase"/>
    <property type="match status" value="1"/>
</dbReference>
<feature type="domain" description="NodB homology" evidence="8">
    <location>
        <begin position="28"/>
        <end position="254"/>
    </location>
</feature>
<proteinExistence type="inferred from homology"/>
<dbReference type="EMBL" id="QWLV01000006">
    <property type="protein sequence ID" value="RHW16945.1"/>
    <property type="molecule type" value="Genomic_DNA"/>
</dbReference>
<evidence type="ECO:0000256" key="4">
    <source>
        <dbReference type="ARBA" id="ARBA00022723"/>
    </source>
</evidence>
<dbReference type="Pfam" id="PF01522">
    <property type="entry name" value="Polysacc_deac_1"/>
    <property type="match status" value="1"/>
</dbReference>
<dbReference type="PANTHER" id="PTHR10587:SF133">
    <property type="entry name" value="CHITIN DEACETYLASE 1-RELATED"/>
    <property type="match status" value="1"/>
</dbReference>
<dbReference type="InterPro" id="IPR011330">
    <property type="entry name" value="Glyco_hydro/deAcase_b/a-brl"/>
</dbReference>
<evidence type="ECO:0000259" key="8">
    <source>
        <dbReference type="PROSITE" id="PS51677"/>
    </source>
</evidence>
<comment type="function">
    <text evidence="1">Is involved in generating a small heat-stable compound (Nod), an acylated oligomer of N-acetylglucosamine, that stimulates mitosis in various plant protoplasts.</text>
</comment>
<feature type="chain" id="PRO_5017369784" description="Chitooligosaccharide deacetylase" evidence="7">
    <location>
        <begin position="22"/>
        <end position="316"/>
    </location>
</feature>
<evidence type="ECO:0000256" key="3">
    <source>
        <dbReference type="ARBA" id="ARBA00020071"/>
    </source>
</evidence>
<accession>A0A396S0R1</accession>
<organism evidence="9 10">
    <name type="scientific">Sphingomonas gilva</name>
    <dbReference type="NCBI Taxonomy" id="2305907"/>
    <lineage>
        <taxon>Bacteria</taxon>
        <taxon>Pseudomonadati</taxon>
        <taxon>Pseudomonadota</taxon>
        <taxon>Alphaproteobacteria</taxon>
        <taxon>Sphingomonadales</taxon>
        <taxon>Sphingomonadaceae</taxon>
        <taxon>Sphingomonas</taxon>
    </lineage>
</organism>
<keyword evidence="10" id="KW-1185">Reference proteome</keyword>
<protein>
    <recommendedName>
        <fullName evidence="3">Chitooligosaccharide deacetylase</fullName>
    </recommendedName>
    <alternativeName>
        <fullName evidence="6">Nodulation protein B</fullName>
    </alternativeName>
</protein>
<dbReference type="GO" id="GO:0046872">
    <property type="term" value="F:metal ion binding"/>
    <property type="evidence" value="ECO:0007669"/>
    <property type="project" value="UniProtKB-KW"/>
</dbReference>
<evidence type="ECO:0000256" key="2">
    <source>
        <dbReference type="ARBA" id="ARBA00010973"/>
    </source>
</evidence>
<reference evidence="9 10" key="1">
    <citation type="submission" date="2018-08" db="EMBL/GenBank/DDBJ databases">
        <title>The multiple taxonomic identification of Sphingomonas gilva.</title>
        <authorList>
            <person name="Zhu D."/>
            <person name="Zheng S."/>
        </authorList>
    </citation>
    <scope>NUCLEOTIDE SEQUENCE [LARGE SCALE GENOMIC DNA]</scope>
    <source>
        <strain evidence="9 10">ZDH117</strain>
    </source>
</reference>
<evidence type="ECO:0000256" key="6">
    <source>
        <dbReference type="ARBA" id="ARBA00032976"/>
    </source>
</evidence>
<evidence type="ECO:0000313" key="10">
    <source>
        <dbReference type="Proteomes" id="UP000266693"/>
    </source>
</evidence>